<evidence type="ECO:0000256" key="12">
    <source>
        <dbReference type="ARBA" id="ARBA00022741"/>
    </source>
</evidence>
<dbReference type="RefSeq" id="WP_259056446.1">
    <property type="nucleotide sequence ID" value="NZ_JANUCT010000016.1"/>
</dbReference>
<dbReference type="GO" id="GO:0003856">
    <property type="term" value="F:3-dehydroquinate synthase activity"/>
    <property type="evidence" value="ECO:0007669"/>
    <property type="project" value="UniProtKB-UniRule"/>
</dbReference>
<evidence type="ECO:0000256" key="18">
    <source>
        <dbReference type="HAMAP-Rule" id="MF_00110"/>
    </source>
</evidence>
<feature type="domain" description="3-dehydroquinate synthase C-terminal" evidence="20">
    <location>
        <begin position="179"/>
        <end position="323"/>
    </location>
</feature>
<accession>A0AAE3L1V6</accession>
<evidence type="ECO:0000256" key="11">
    <source>
        <dbReference type="ARBA" id="ARBA00022723"/>
    </source>
</evidence>
<evidence type="ECO:0000256" key="9">
    <source>
        <dbReference type="ARBA" id="ARBA00022490"/>
    </source>
</evidence>
<dbReference type="SUPFAM" id="SSF56796">
    <property type="entry name" value="Dehydroquinate synthase-like"/>
    <property type="match status" value="1"/>
</dbReference>
<sequence length="364" mass="39027">MKTLQVELAERSYPIHIGSGLLRQAELLMPHLAGRQVLVVSNETVAPLYLDAVTAALTDYQVETLVLPDGESTKNLQTLEKILSVLLEQGFGRNCTLIALGGGVIGDMTGFAAACYQRGVAYIQIPTTLLAQVDSSVGGKTAVNHALGKNMIGAFHQPRAVIADTDVLGTLPDRELAAGLAEVIKYGLIRDAGFYTWLEQNMTALRNHDTAALTHAIEQSCRHKAAVVAADERESGQRALLNLGHTFGHAIETGLNYHDWLHGEAVATGMLMAADLSARLGWIEPGVVERIAQLLTATGLPVQPPAIMTPELFRRHMAVDKKARDGQVYLILLEALGAAVVTGDYADDALAATLEHFCRTAQPA</sequence>
<evidence type="ECO:0000256" key="17">
    <source>
        <dbReference type="ARBA" id="ARBA00023285"/>
    </source>
</evidence>
<proteinExistence type="inferred from homology"/>
<evidence type="ECO:0000256" key="5">
    <source>
        <dbReference type="ARBA" id="ARBA00004661"/>
    </source>
</evidence>
<gene>
    <name evidence="18" type="primary">aroB</name>
    <name evidence="21" type="ORF">J2T55_002168</name>
</gene>
<dbReference type="NCBIfam" id="TIGR01357">
    <property type="entry name" value="aroB"/>
    <property type="match status" value="1"/>
</dbReference>
<dbReference type="EMBL" id="JANUCT010000016">
    <property type="protein sequence ID" value="MCS3904135.1"/>
    <property type="molecule type" value="Genomic_DNA"/>
</dbReference>
<dbReference type="Pfam" id="PF24621">
    <property type="entry name" value="DHQS_C"/>
    <property type="match status" value="1"/>
</dbReference>
<evidence type="ECO:0000256" key="13">
    <source>
        <dbReference type="ARBA" id="ARBA00022833"/>
    </source>
</evidence>
<dbReference type="InterPro" id="IPR056179">
    <property type="entry name" value="DHQS_C"/>
</dbReference>
<keyword evidence="15 18" id="KW-0057">Aromatic amino acid biosynthesis</keyword>
<dbReference type="Proteomes" id="UP001204445">
    <property type="component" value="Unassembled WGS sequence"/>
</dbReference>
<keyword evidence="10 18" id="KW-0028">Amino-acid biosynthesis</keyword>
<feature type="binding site" evidence="18">
    <location>
        <begin position="103"/>
        <end position="107"/>
    </location>
    <ligand>
        <name>NAD(+)</name>
        <dbReference type="ChEBI" id="CHEBI:57540"/>
    </ligand>
</feature>
<keyword evidence="13 18" id="KW-0862">Zinc</keyword>
<name>A0AAE3L1V6_9GAMM</name>
<dbReference type="HAMAP" id="MF_00110">
    <property type="entry name" value="DHQ_synthase"/>
    <property type="match status" value="1"/>
</dbReference>
<evidence type="ECO:0000313" key="22">
    <source>
        <dbReference type="Proteomes" id="UP001204445"/>
    </source>
</evidence>
<comment type="caution">
    <text evidence="18">Lacks conserved residue(s) required for the propagation of feature annotation.</text>
</comment>
<protein>
    <recommendedName>
        <fullName evidence="8 18">3-dehydroquinate synthase</fullName>
        <shortName evidence="18">DHQS</shortName>
        <ecNumber evidence="7 18">4.2.3.4</ecNumber>
    </recommendedName>
</protein>
<feature type="domain" description="3-dehydroquinate synthase N-terminal" evidence="19">
    <location>
        <begin position="65"/>
        <end position="177"/>
    </location>
</feature>
<comment type="function">
    <text evidence="3 18">Catalyzes the conversion of 3-deoxy-D-arabino-heptulosonate 7-phosphate (DAHP) to dehydroquinate (DHQ).</text>
</comment>
<evidence type="ECO:0000256" key="7">
    <source>
        <dbReference type="ARBA" id="ARBA00013031"/>
    </source>
</evidence>
<evidence type="ECO:0000256" key="3">
    <source>
        <dbReference type="ARBA" id="ARBA00003485"/>
    </source>
</evidence>
<comment type="pathway">
    <text evidence="5 18">Metabolic intermediate biosynthesis; chorismate biosynthesis; chorismate from D-erythrose 4-phosphate and phosphoenolpyruvate: step 2/7.</text>
</comment>
<organism evidence="21 22">
    <name type="scientific">Methylohalomonas lacus</name>
    <dbReference type="NCBI Taxonomy" id="398773"/>
    <lineage>
        <taxon>Bacteria</taxon>
        <taxon>Pseudomonadati</taxon>
        <taxon>Pseudomonadota</taxon>
        <taxon>Gammaproteobacteria</taxon>
        <taxon>Methylohalomonadales</taxon>
        <taxon>Methylohalomonadaceae</taxon>
        <taxon>Methylohalomonas</taxon>
    </lineage>
</organism>
<comment type="cofactor">
    <cofactor evidence="18">
        <name>Co(2+)</name>
        <dbReference type="ChEBI" id="CHEBI:48828"/>
    </cofactor>
    <cofactor evidence="18">
        <name>Zn(2+)</name>
        <dbReference type="ChEBI" id="CHEBI:29105"/>
    </cofactor>
    <text evidence="18">Binds 1 divalent metal cation per subunit. Can use either Co(2+) or Zn(2+).</text>
</comment>
<keyword evidence="11 18" id="KW-0479">Metal-binding</keyword>
<dbReference type="EC" id="4.2.3.4" evidence="7 18"/>
<comment type="similarity">
    <text evidence="6 18">Belongs to the sugar phosphate cyclases superfamily. Dehydroquinate synthase family.</text>
</comment>
<feature type="binding site" evidence="18">
    <location>
        <position position="245"/>
    </location>
    <ligand>
        <name>Zn(2+)</name>
        <dbReference type="ChEBI" id="CHEBI:29105"/>
    </ligand>
</feature>
<dbReference type="InterPro" id="IPR050071">
    <property type="entry name" value="Dehydroquinate_synthase"/>
</dbReference>
<evidence type="ECO:0000259" key="19">
    <source>
        <dbReference type="Pfam" id="PF01761"/>
    </source>
</evidence>
<dbReference type="Gene3D" id="1.20.1090.10">
    <property type="entry name" value="Dehydroquinate synthase-like - alpha domain"/>
    <property type="match status" value="1"/>
</dbReference>
<comment type="cofactor">
    <cofactor evidence="2 18">
        <name>NAD(+)</name>
        <dbReference type="ChEBI" id="CHEBI:57540"/>
    </cofactor>
</comment>
<feature type="binding site" evidence="18">
    <location>
        <position position="140"/>
    </location>
    <ligand>
        <name>NAD(+)</name>
        <dbReference type="ChEBI" id="CHEBI:57540"/>
    </ligand>
</feature>
<dbReference type="GO" id="GO:0000166">
    <property type="term" value="F:nucleotide binding"/>
    <property type="evidence" value="ECO:0007669"/>
    <property type="project" value="UniProtKB-KW"/>
</dbReference>
<dbReference type="InterPro" id="IPR016037">
    <property type="entry name" value="DHQ_synth_AroB"/>
</dbReference>
<dbReference type="GO" id="GO:0009073">
    <property type="term" value="P:aromatic amino acid family biosynthetic process"/>
    <property type="evidence" value="ECO:0007669"/>
    <property type="project" value="UniProtKB-KW"/>
</dbReference>
<dbReference type="GO" id="GO:0009423">
    <property type="term" value="P:chorismate biosynthetic process"/>
    <property type="evidence" value="ECO:0007669"/>
    <property type="project" value="UniProtKB-UniRule"/>
</dbReference>
<dbReference type="CDD" id="cd08195">
    <property type="entry name" value="DHQS"/>
    <property type="match status" value="1"/>
</dbReference>
<dbReference type="InterPro" id="IPR030963">
    <property type="entry name" value="DHQ_synth_fam"/>
</dbReference>
<evidence type="ECO:0000256" key="14">
    <source>
        <dbReference type="ARBA" id="ARBA00023027"/>
    </source>
</evidence>
<dbReference type="Gene3D" id="3.40.50.1970">
    <property type="match status" value="1"/>
</dbReference>
<evidence type="ECO:0000256" key="15">
    <source>
        <dbReference type="ARBA" id="ARBA00023141"/>
    </source>
</evidence>
<dbReference type="PANTHER" id="PTHR43622:SF7">
    <property type="entry name" value="3-DEHYDROQUINATE SYNTHASE, CHLOROPLASTIC"/>
    <property type="match status" value="1"/>
</dbReference>
<dbReference type="GO" id="GO:0005737">
    <property type="term" value="C:cytoplasm"/>
    <property type="evidence" value="ECO:0007669"/>
    <property type="project" value="UniProtKB-SubCell"/>
</dbReference>
<keyword evidence="9 18" id="KW-0963">Cytoplasm</keyword>
<keyword evidence="12 18" id="KW-0547">Nucleotide-binding</keyword>
<comment type="caution">
    <text evidence="21">The sequence shown here is derived from an EMBL/GenBank/DDBJ whole genome shotgun (WGS) entry which is preliminary data.</text>
</comment>
<evidence type="ECO:0000256" key="10">
    <source>
        <dbReference type="ARBA" id="ARBA00022605"/>
    </source>
</evidence>
<evidence type="ECO:0000256" key="6">
    <source>
        <dbReference type="ARBA" id="ARBA00005412"/>
    </source>
</evidence>
<dbReference type="PIRSF" id="PIRSF001455">
    <property type="entry name" value="DHQ_synth"/>
    <property type="match status" value="1"/>
</dbReference>
<feature type="binding site" evidence="18">
    <location>
        <position position="149"/>
    </location>
    <ligand>
        <name>NAD(+)</name>
        <dbReference type="ChEBI" id="CHEBI:57540"/>
    </ligand>
</feature>
<evidence type="ECO:0000256" key="1">
    <source>
        <dbReference type="ARBA" id="ARBA00001393"/>
    </source>
</evidence>
<reference evidence="21" key="1">
    <citation type="submission" date="2022-08" db="EMBL/GenBank/DDBJ databases">
        <title>Genomic Encyclopedia of Type Strains, Phase III (KMG-III): the genomes of soil and plant-associated and newly described type strains.</title>
        <authorList>
            <person name="Whitman W."/>
        </authorList>
    </citation>
    <scope>NUCLEOTIDE SEQUENCE</scope>
    <source>
        <strain evidence="21">HMT 1</strain>
    </source>
</reference>
<dbReference type="FunFam" id="1.20.1090.10:FF:000002">
    <property type="entry name" value="3-dehydroquinate synthase"/>
    <property type="match status" value="1"/>
</dbReference>
<keyword evidence="17 18" id="KW-0170">Cobalt</keyword>
<keyword evidence="14 18" id="KW-0520">NAD</keyword>
<feature type="binding site" evidence="18">
    <location>
        <position position="182"/>
    </location>
    <ligand>
        <name>Zn(2+)</name>
        <dbReference type="ChEBI" id="CHEBI:29105"/>
    </ligand>
</feature>
<dbReference type="GO" id="GO:0008652">
    <property type="term" value="P:amino acid biosynthetic process"/>
    <property type="evidence" value="ECO:0007669"/>
    <property type="project" value="UniProtKB-KW"/>
</dbReference>
<comment type="subcellular location">
    <subcellularLocation>
        <location evidence="4 18">Cytoplasm</location>
    </subcellularLocation>
</comment>
<evidence type="ECO:0000259" key="20">
    <source>
        <dbReference type="Pfam" id="PF24621"/>
    </source>
</evidence>
<dbReference type="AlphaFoldDB" id="A0AAE3L1V6"/>
<keyword evidence="22" id="KW-1185">Reference proteome</keyword>
<feature type="binding site" evidence="18">
    <location>
        <begin position="69"/>
        <end position="74"/>
    </location>
    <ligand>
        <name>NAD(+)</name>
        <dbReference type="ChEBI" id="CHEBI:57540"/>
    </ligand>
</feature>
<dbReference type="GO" id="GO:0046872">
    <property type="term" value="F:metal ion binding"/>
    <property type="evidence" value="ECO:0007669"/>
    <property type="project" value="UniProtKB-KW"/>
</dbReference>
<dbReference type="PANTHER" id="PTHR43622">
    <property type="entry name" value="3-DEHYDROQUINATE SYNTHASE"/>
    <property type="match status" value="1"/>
</dbReference>
<evidence type="ECO:0000313" key="21">
    <source>
        <dbReference type="EMBL" id="MCS3904135.1"/>
    </source>
</evidence>
<keyword evidence="16 18" id="KW-0456">Lyase</keyword>
<evidence type="ECO:0000256" key="4">
    <source>
        <dbReference type="ARBA" id="ARBA00004496"/>
    </source>
</evidence>
<feature type="binding site" evidence="18">
    <location>
        <begin position="127"/>
        <end position="128"/>
    </location>
    <ligand>
        <name>NAD(+)</name>
        <dbReference type="ChEBI" id="CHEBI:57540"/>
    </ligand>
</feature>
<dbReference type="InterPro" id="IPR030960">
    <property type="entry name" value="DHQS/DOIS_N"/>
</dbReference>
<dbReference type="Pfam" id="PF01761">
    <property type="entry name" value="DHQ_synthase"/>
    <property type="match status" value="1"/>
</dbReference>
<dbReference type="FunFam" id="3.40.50.1970:FF:000001">
    <property type="entry name" value="3-dehydroquinate synthase"/>
    <property type="match status" value="1"/>
</dbReference>
<evidence type="ECO:0000256" key="16">
    <source>
        <dbReference type="ARBA" id="ARBA00023239"/>
    </source>
</evidence>
<comment type="catalytic activity">
    <reaction evidence="1 18">
        <text>7-phospho-2-dehydro-3-deoxy-D-arabino-heptonate = 3-dehydroquinate + phosphate</text>
        <dbReference type="Rhea" id="RHEA:21968"/>
        <dbReference type="ChEBI" id="CHEBI:32364"/>
        <dbReference type="ChEBI" id="CHEBI:43474"/>
        <dbReference type="ChEBI" id="CHEBI:58394"/>
        <dbReference type="EC" id="4.2.3.4"/>
    </reaction>
</comment>
<feature type="binding site" evidence="18">
    <location>
        <position position="262"/>
    </location>
    <ligand>
        <name>Zn(2+)</name>
        <dbReference type="ChEBI" id="CHEBI:29105"/>
    </ligand>
</feature>
<evidence type="ECO:0000256" key="2">
    <source>
        <dbReference type="ARBA" id="ARBA00001911"/>
    </source>
</evidence>
<evidence type="ECO:0000256" key="8">
    <source>
        <dbReference type="ARBA" id="ARBA00017684"/>
    </source>
</evidence>